<comment type="caution">
    <text evidence="1">The sequence shown here is derived from an EMBL/GenBank/DDBJ whole genome shotgun (WGS) entry which is preliminary data.</text>
</comment>
<evidence type="ECO:0000313" key="2">
    <source>
        <dbReference type="Proteomes" id="UP000887116"/>
    </source>
</evidence>
<organism evidence="1 2">
    <name type="scientific">Trichonephila clavata</name>
    <name type="common">Joro spider</name>
    <name type="synonym">Nephila clavata</name>
    <dbReference type="NCBI Taxonomy" id="2740835"/>
    <lineage>
        <taxon>Eukaryota</taxon>
        <taxon>Metazoa</taxon>
        <taxon>Ecdysozoa</taxon>
        <taxon>Arthropoda</taxon>
        <taxon>Chelicerata</taxon>
        <taxon>Arachnida</taxon>
        <taxon>Araneae</taxon>
        <taxon>Araneomorphae</taxon>
        <taxon>Entelegynae</taxon>
        <taxon>Araneoidea</taxon>
        <taxon>Nephilidae</taxon>
        <taxon>Trichonephila</taxon>
    </lineage>
</organism>
<reference evidence="1" key="1">
    <citation type="submission" date="2020-07" db="EMBL/GenBank/DDBJ databases">
        <title>Multicomponent nature underlies the extraordinary mechanical properties of spider dragline silk.</title>
        <authorList>
            <person name="Kono N."/>
            <person name="Nakamura H."/>
            <person name="Mori M."/>
            <person name="Yoshida Y."/>
            <person name="Ohtoshi R."/>
            <person name="Malay A.D."/>
            <person name="Moran D.A.P."/>
            <person name="Tomita M."/>
            <person name="Numata K."/>
            <person name="Arakawa K."/>
        </authorList>
    </citation>
    <scope>NUCLEOTIDE SEQUENCE</scope>
</reference>
<proteinExistence type="predicted"/>
<evidence type="ECO:0000313" key="1">
    <source>
        <dbReference type="EMBL" id="GFR11996.1"/>
    </source>
</evidence>
<sequence length="114" mass="12979">MIFLQSHRIKPCTESVGITPLLKGYKAHDLEPEKKDLCVYSLFPGFCFSFLNPSLRRVSSNLNIAFLALPADPVWGHVRRDGRENCREDSSKSRASGKWKVLNPRVLVMPFRCS</sequence>
<protein>
    <submittedName>
        <fullName evidence="1">Uncharacterized protein</fullName>
    </submittedName>
</protein>
<keyword evidence="2" id="KW-1185">Reference proteome</keyword>
<name>A0A8X6LIF6_TRICU</name>
<dbReference type="AlphaFoldDB" id="A0A8X6LIF6"/>
<accession>A0A8X6LIF6</accession>
<gene>
    <name evidence="1" type="ORF">TNCT_143451</name>
</gene>
<dbReference type="Proteomes" id="UP000887116">
    <property type="component" value="Unassembled WGS sequence"/>
</dbReference>
<dbReference type="EMBL" id="BMAO01036608">
    <property type="protein sequence ID" value="GFR11996.1"/>
    <property type="molecule type" value="Genomic_DNA"/>
</dbReference>